<dbReference type="EMBL" id="HBUF01599093">
    <property type="protein sequence ID" value="CAG6775615.1"/>
    <property type="molecule type" value="Transcribed_RNA"/>
</dbReference>
<accession>A0A8D9B366</accession>
<evidence type="ECO:0000313" key="1">
    <source>
        <dbReference type="EMBL" id="CAG6775615.1"/>
    </source>
</evidence>
<dbReference type="AlphaFoldDB" id="A0A8D9B366"/>
<dbReference type="EMBL" id="HBUF01599091">
    <property type="protein sequence ID" value="CAG6775613.1"/>
    <property type="molecule type" value="Transcribed_RNA"/>
</dbReference>
<protein>
    <submittedName>
        <fullName evidence="1">Uncharacterized protein</fullName>
    </submittedName>
</protein>
<name>A0A8D9B366_9HEMI</name>
<sequence>MENNHSLDKIKQFLHELHHNNTQDNPTKDKFLDLIPSLFTIMNEDNSNHLFHLALKYLFPSCLSHFQIDEWEQAVLKDSLTTVSLYLTKLISQLDVNMNNLMEESTGSDMLIIDNLIQDCYKVLGPINSLLQSTLCQYHLIGSKVPSLLLCIPDIMLLVCNHCAENKTKYESHCNESVITMMKKLYTNNKLIQTAYLTLLEGTIDFSNSQETEVLEECKFKLIQTAYLSSSVHTRQSVIFGITYRYFK</sequence>
<dbReference type="EMBL" id="HBUF01599092">
    <property type="protein sequence ID" value="CAG6775614.1"/>
    <property type="molecule type" value="Transcribed_RNA"/>
</dbReference>
<proteinExistence type="predicted"/>
<reference evidence="1" key="1">
    <citation type="submission" date="2021-05" db="EMBL/GenBank/DDBJ databases">
        <authorList>
            <person name="Alioto T."/>
            <person name="Alioto T."/>
            <person name="Gomez Garrido J."/>
        </authorList>
    </citation>
    <scope>NUCLEOTIDE SEQUENCE</scope>
</reference>
<dbReference type="EMBL" id="HBUF01599095">
    <property type="protein sequence ID" value="CAG6775617.1"/>
    <property type="molecule type" value="Transcribed_RNA"/>
</dbReference>
<organism evidence="1">
    <name type="scientific">Cacopsylla melanoneura</name>
    <dbReference type="NCBI Taxonomy" id="428564"/>
    <lineage>
        <taxon>Eukaryota</taxon>
        <taxon>Metazoa</taxon>
        <taxon>Ecdysozoa</taxon>
        <taxon>Arthropoda</taxon>
        <taxon>Hexapoda</taxon>
        <taxon>Insecta</taxon>
        <taxon>Pterygota</taxon>
        <taxon>Neoptera</taxon>
        <taxon>Paraneoptera</taxon>
        <taxon>Hemiptera</taxon>
        <taxon>Sternorrhyncha</taxon>
        <taxon>Psylloidea</taxon>
        <taxon>Psyllidae</taxon>
        <taxon>Psyllinae</taxon>
        <taxon>Cacopsylla</taxon>
    </lineage>
</organism>